<reference evidence="2" key="1">
    <citation type="journal article" date="2015" name="Nature">
        <title>Complex archaea that bridge the gap between prokaryotes and eukaryotes.</title>
        <authorList>
            <person name="Spang A."/>
            <person name="Saw J.H."/>
            <person name="Jorgensen S.L."/>
            <person name="Zaremba-Niedzwiedzka K."/>
            <person name="Martijn J."/>
            <person name="Lind A.E."/>
            <person name="van Eijk R."/>
            <person name="Schleper C."/>
            <person name="Guy L."/>
            <person name="Ettema T.J."/>
        </authorList>
    </citation>
    <scope>NUCLEOTIDE SEQUENCE</scope>
</reference>
<dbReference type="AlphaFoldDB" id="A0A0F9EUC2"/>
<gene>
    <name evidence="2" type="ORF">LCGC14_2110740</name>
</gene>
<protein>
    <submittedName>
        <fullName evidence="2">Uncharacterized protein</fullName>
    </submittedName>
</protein>
<evidence type="ECO:0000256" key="1">
    <source>
        <dbReference type="SAM" id="MobiDB-lite"/>
    </source>
</evidence>
<sequence>MAKTTVLEIVQQILSDADGDNVNSISDTVESLQCADMLKDVFSQIVTGYDLHLHDTLQKLTATSSSTPTVMERPEGFYDIQWIKYDIKTTSGGDQKYQNIPYVTPAEFMDRTVRRTLSDSIVEAQTLPDSGHITLIRNDKAPSYFTVLDGYDDLVFDSYDSNLETNLQNSKSLAYGNALPTLTLTDGAVPNLPQNLMVLLRREVRAVYFDLYKDGTTREVDRTRRRAETTAQRHRRTIRNADNKTGPDYGRK</sequence>
<proteinExistence type="predicted"/>
<name>A0A0F9EUC2_9ZZZZ</name>
<comment type="caution">
    <text evidence="2">The sequence shown here is derived from an EMBL/GenBank/DDBJ whole genome shotgun (WGS) entry which is preliminary data.</text>
</comment>
<dbReference type="EMBL" id="LAZR01026082">
    <property type="protein sequence ID" value="KKL69856.1"/>
    <property type="molecule type" value="Genomic_DNA"/>
</dbReference>
<evidence type="ECO:0000313" key="2">
    <source>
        <dbReference type="EMBL" id="KKL69856.1"/>
    </source>
</evidence>
<organism evidence="2">
    <name type="scientific">marine sediment metagenome</name>
    <dbReference type="NCBI Taxonomy" id="412755"/>
    <lineage>
        <taxon>unclassified sequences</taxon>
        <taxon>metagenomes</taxon>
        <taxon>ecological metagenomes</taxon>
    </lineage>
</organism>
<accession>A0A0F9EUC2</accession>
<feature type="region of interest" description="Disordered" evidence="1">
    <location>
        <begin position="222"/>
        <end position="252"/>
    </location>
</feature>